<dbReference type="GO" id="GO:0005975">
    <property type="term" value="P:carbohydrate metabolic process"/>
    <property type="evidence" value="ECO:0007669"/>
    <property type="project" value="InterPro"/>
</dbReference>
<dbReference type="InterPro" id="IPR036881">
    <property type="entry name" value="Glyco_hydro_3_C_sf"/>
</dbReference>
<evidence type="ECO:0000313" key="9">
    <source>
        <dbReference type="Proteomes" id="UP000644756"/>
    </source>
</evidence>
<gene>
    <name evidence="8" type="ORF">GCM10010916_09810</name>
</gene>
<evidence type="ECO:0000256" key="4">
    <source>
        <dbReference type="ARBA" id="ARBA00022801"/>
    </source>
</evidence>
<organism evidence="8 9">
    <name type="scientific">Paenibacillus abyssi</name>
    <dbReference type="NCBI Taxonomy" id="1340531"/>
    <lineage>
        <taxon>Bacteria</taxon>
        <taxon>Bacillati</taxon>
        <taxon>Bacillota</taxon>
        <taxon>Bacilli</taxon>
        <taxon>Bacillales</taxon>
        <taxon>Paenibacillaceae</taxon>
        <taxon>Paenibacillus</taxon>
    </lineage>
</organism>
<evidence type="ECO:0000256" key="5">
    <source>
        <dbReference type="ARBA" id="ARBA00023295"/>
    </source>
</evidence>
<dbReference type="InterPro" id="IPR001119">
    <property type="entry name" value="SLH_dom"/>
</dbReference>
<dbReference type="PROSITE" id="PS51272">
    <property type="entry name" value="SLH"/>
    <property type="match status" value="3"/>
</dbReference>
<comment type="similarity">
    <text evidence="2">Belongs to the glycosyl hydrolase 3 family.</text>
</comment>
<dbReference type="InterPro" id="IPR036962">
    <property type="entry name" value="Glyco_hydro_3_N_sf"/>
</dbReference>
<keyword evidence="9" id="KW-1185">Reference proteome</keyword>
<evidence type="ECO:0000256" key="3">
    <source>
        <dbReference type="ARBA" id="ARBA00012663"/>
    </source>
</evidence>
<name>A0A917FMT5_9BACL</name>
<dbReference type="EMBL" id="BMGR01000003">
    <property type="protein sequence ID" value="GGF94499.1"/>
    <property type="molecule type" value="Genomic_DNA"/>
</dbReference>
<dbReference type="PANTHER" id="PTHR30480">
    <property type="entry name" value="BETA-HEXOSAMINIDASE-RELATED"/>
    <property type="match status" value="1"/>
</dbReference>
<dbReference type="Gene3D" id="3.20.20.300">
    <property type="entry name" value="Glycoside hydrolase, family 3, N-terminal domain"/>
    <property type="match status" value="1"/>
</dbReference>
<evidence type="ECO:0000256" key="6">
    <source>
        <dbReference type="SAM" id="SignalP"/>
    </source>
</evidence>
<evidence type="ECO:0000313" key="8">
    <source>
        <dbReference type="EMBL" id="GGF94499.1"/>
    </source>
</evidence>
<proteinExistence type="inferred from homology"/>
<dbReference type="EC" id="3.2.1.52" evidence="3"/>
<keyword evidence="5" id="KW-0326">Glycosidase</keyword>
<dbReference type="NCBIfam" id="NF003740">
    <property type="entry name" value="PRK05337.1"/>
    <property type="match status" value="1"/>
</dbReference>
<feature type="chain" id="PRO_5037413098" description="beta-N-acetylhexosaminidase" evidence="6">
    <location>
        <begin position="29"/>
        <end position="755"/>
    </location>
</feature>
<dbReference type="Gene3D" id="3.40.50.1700">
    <property type="entry name" value="Glycoside hydrolase family 3 C-terminal domain"/>
    <property type="match status" value="1"/>
</dbReference>
<dbReference type="AlphaFoldDB" id="A0A917FMT5"/>
<evidence type="ECO:0000256" key="2">
    <source>
        <dbReference type="ARBA" id="ARBA00005336"/>
    </source>
</evidence>
<sequence length="755" mass="82964">MRLIKRAAVMMALMLVTALLHPSDSASAQPKFTDLQYSQWAADSIHYLADRGTVAGYGQGRFGPLDTITRAQAVVYLVRELFPDEKANEAVSFKDVPGNHFFYKEISIAFHKGIIGGFPGEVFRPDEWISRAETAAILTRSYRVTQGNRSVQLTDIDSNWAAGSIRLLASNGLVGGYSDQTFRPGQSVTRAEFAVFLTRMIRYERAKAIEAQDWDRLLALMSVKEKVGQMFMPDIRMWNRRATTTMNDGIESTIKNNYLGGLILFDKNIVNVEQLTTFTHQLQQKAGDIPMFLGIDQEGGAVKRIPDGTNLPGNMALGAARKPALSYEAGKITGTELKALGVNLNFAPVLDININPRNPVIGIRSFGADPHLVTDLGVQFMKGQNHTGVISTVKHFPGHGDTHVDSHLGLPSLPHDKQRLDEVELVPFRAAIREGADMIMTAHVTFPEIDNTQMVSKLDGSIVNVPATLSRKVLTGLLRDELGFDGVIISDAFTMKAISEHFGEAEAVKMAVSAGADIILMPRDVDAAFQSLAAAVEQGEISEQAIDRAVKRILLLKQKYKLFDRQPNLQSKIQAAKRIIGDSEHQAVEAEIAKQAVTLQKNDRNYLPYAIREGQSIVIVAPTAGQAEQLSGQLKAIEAAKQVTIQLVVLNELNGQAGLRAIEQADFVIAASYQYRSPLEEYAWSQWQSLIDHLNAQSKPYAFLSMGNPYELMFLRNVQTALAVYGEQTPNRIAGLNVIFGHESAGGTLPVLLTQ</sequence>
<accession>A0A917FMT5</accession>
<dbReference type="PRINTS" id="PR00133">
    <property type="entry name" value="GLHYDRLASE3"/>
</dbReference>
<comment type="caution">
    <text evidence="8">The sequence shown here is derived from an EMBL/GenBank/DDBJ whole genome shotgun (WGS) entry which is preliminary data.</text>
</comment>
<dbReference type="PROSITE" id="PS00775">
    <property type="entry name" value="GLYCOSYL_HYDROL_F3"/>
    <property type="match status" value="1"/>
</dbReference>
<dbReference type="InterPro" id="IPR019800">
    <property type="entry name" value="Glyco_hydro_3_AS"/>
</dbReference>
<feature type="domain" description="SLH" evidence="7">
    <location>
        <begin position="148"/>
        <end position="211"/>
    </location>
</feature>
<reference evidence="8" key="2">
    <citation type="submission" date="2020-09" db="EMBL/GenBank/DDBJ databases">
        <authorList>
            <person name="Sun Q."/>
            <person name="Zhou Y."/>
        </authorList>
    </citation>
    <scope>NUCLEOTIDE SEQUENCE</scope>
    <source>
        <strain evidence="8">CGMCC 1.12987</strain>
    </source>
</reference>
<dbReference type="Proteomes" id="UP000644756">
    <property type="component" value="Unassembled WGS sequence"/>
</dbReference>
<dbReference type="RefSeq" id="WP_188529576.1">
    <property type="nucleotide sequence ID" value="NZ_BMGR01000003.1"/>
</dbReference>
<dbReference type="GO" id="GO:0004563">
    <property type="term" value="F:beta-N-acetylhexosaminidase activity"/>
    <property type="evidence" value="ECO:0007669"/>
    <property type="project" value="UniProtKB-EC"/>
</dbReference>
<dbReference type="GO" id="GO:0009254">
    <property type="term" value="P:peptidoglycan turnover"/>
    <property type="evidence" value="ECO:0007669"/>
    <property type="project" value="TreeGrafter"/>
</dbReference>
<feature type="domain" description="SLH" evidence="7">
    <location>
        <begin position="92"/>
        <end position="147"/>
    </location>
</feature>
<dbReference type="PANTHER" id="PTHR30480:SF13">
    <property type="entry name" value="BETA-HEXOSAMINIDASE"/>
    <property type="match status" value="1"/>
</dbReference>
<keyword evidence="4" id="KW-0378">Hydrolase</keyword>
<evidence type="ECO:0000256" key="1">
    <source>
        <dbReference type="ARBA" id="ARBA00001231"/>
    </source>
</evidence>
<keyword evidence="6" id="KW-0732">Signal</keyword>
<feature type="domain" description="SLH" evidence="7">
    <location>
        <begin position="28"/>
        <end position="91"/>
    </location>
</feature>
<dbReference type="InterPro" id="IPR001764">
    <property type="entry name" value="Glyco_hydro_3_N"/>
</dbReference>
<reference evidence="8" key="1">
    <citation type="journal article" date="2014" name="Int. J. Syst. Evol. Microbiol.">
        <title>Complete genome sequence of Corynebacterium casei LMG S-19264T (=DSM 44701T), isolated from a smear-ripened cheese.</title>
        <authorList>
            <consortium name="US DOE Joint Genome Institute (JGI-PGF)"/>
            <person name="Walter F."/>
            <person name="Albersmeier A."/>
            <person name="Kalinowski J."/>
            <person name="Ruckert C."/>
        </authorList>
    </citation>
    <scope>NUCLEOTIDE SEQUENCE</scope>
    <source>
        <strain evidence="8">CGMCC 1.12987</strain>
    </source>
</reference>
<dbReference type="InterPro" id="IPR050226">
    <property type="entry name" value="NagZ_Beta-hexosaminidase"/>
</dbReference>
<dbReference type="InterPro" id="IPR017853">
    <property type="entry name" value="GH"/>
</dbReference>
<dbReference type="Pfam" id="PF00395">
    <property type="entry name" value="SLH"/>
    <property type="match status" value="3"/>
</dbReference>
<protein>
    <recommendedName>
        <fullName evidence="3">beta-N-acetylhexosaminidase</fullName>
        <ecNumber evidence="3">3.2.1.52</ecNumber>
    </recommendedName>
</protein>
<feature type="signal peptide" evidence="6">
    <location>
        <begin position="1"/>
        <end position="28"/>
    </location>
</feature>
<comment type="catalytic activity">
    <reaction evidence="1">
        <text>Hydrolysis of terminal non-reducing N-acetyl-D-hexosamine residues in N-acetyl-beta-D-hexosaminides.</text>
        <dbReference type="EC" id="3.2.1.52"/>
    </reaction>
</comment>
<dbReference type="SUPFAM" id="SSF51445">
    <property type="entry name" value="(Trans)glycosidases"/>
    <property type="match status" value="1"/>
</dbReference>
<evidence type="ECO:0000259" key="7">
    <source>
        <dbReference type="PROSITE" id="PS51272"/>
    </source>
</evidence>
<dbReference type="Pfam" id="PF00933">
    <property type="entry name" value="Glyco_hydro_3"/>
    <property type="match status" value="1"/>
</dbReference>